<sequence>MVYFDLVLGPLLVSGIVAATCECGYQTNAGDVWQYSILSDFSNTSTSTFASSADWTIVDAVHESGTTNPYNLAYTSANVAVQDSTLQLTCSAYNMSSDMTIYAGEITTQRDDILYGSFRSNHRVQGGSGAVAALFFYADDDNEIDIEHLTDDPVTYVHFTNQPDETLTTSMPDGVERTSYATYRFDWHPSQTRFYVNDMLTTNFTADVPTVSGTIQLNSWANGGSFTGAQVPTTDSVMSVQWIRLYFNTSSSSSAASWASACEAAAVAICQVDSDEIALNSAAKSSAGKLAVAYFWLQWVVLSSLVYLV</sequence>
<dbReference type="GO" id="GO:0005975">
    <property type="term" value="P:carbohydrate metabolic process"/>
    <property type="evidence" value="ECO:0007669"/>
    <property type="project" value="InterPro"/>
</dbReference>
<dbReference type="Pfam" id="PF00722">
    <property type="entry name" value="Glyco_hydro_16"/>
    <property type="match status" value="1"/>
</dbReference>
<evidence type="ECO:0000313" key="4">
    <source>
        <dbReference type="Proteomes" id="UP001140453"/>
    </source>
</evidence>
<proteinExistence type="predicted"/>
<dbReference type="PANTHER" id="PTHR38121">
    <property type="entry name" value="GH16 DOMAIN-CONTAINING PROTEIN"/>
    <property type="match status" value="1"/>
</dbReference>
<dbReference type="EMBL" id="JAPEVB010000002">
    <property type="protein sequence ID" value="KAJ4392927.1"/>
    <property type="molecule type" value="Genomic_DNA"/>
</dbReference>
<dbReference type="AlphaFoldDB" id="A0A9W8YUR1"/>
<protein>
    <recommendedName>
        <fullName evidence="2">GH16 domain-containing protein</fullName>
    </recommendedName>
</protein>
<keyword evidence="1" id="KW-0732">Signal</keyword>
<dbReference type="InterPro" id="IPR013320">
    <property type="entry name" value="ConA-like_dom_sf"/>
</dbReference>
<feature type="domain" description="GH16" evidence="2">
    <location>
        <begin position="39"/>
        <end position="251"/>
    </location>
</feature>
<keyword evidence="4" id="KW-1185">Reference proteome</keyword>
<accession>A0A9W8YUR1</accession>
<dbReference type="SUPFAM" id="SSF49899">
    <property type="entry name" value="Concanavalin A-like lectins/glucanases"/>
    <property type="match status" value="1"/>
</dbReference>
<feature type="chain" id="PRO_5040841147" description="GH16 domain-containing protein" evidence="1">
    <location>
        <begin position="20"/>
        <end position="309"/>
    </location>
</feature>
<dbReference type="GO" id="GO:0004553">
    <property type="term" value="F:hydrolase activity, hydrolyzing O-glycosyl compounds"/>
    <property type="evidence" value="ECO:0007669"/>
    <property type="project" value="InterPro"/>
</dbReference>
<organism evidence="3 4">
    <name type="scientific">Gnomoniopsis smithogilvyi</name>
    <dbReference type="NCBI Taxonomy" id="1191159"/>
    <lineage>
        <taxon>Eukaryota</taxon>
        <taxon>Fungi</taxon>
        <taxon>Dikarya</taxon>
        <taxon>Ascomycota</taxon>
        <taxon>Pezizomycotina</taxon>
        <taxon>Sordariomycetes</taxon>
        <taxon>Sordariomycetidae</taxon>
        <taxon>Diaporthales</taxon>
        <taxon>Gnomoniaceae</taxon>
        <taxon>Gnomoniopsis</taxon>
    </lineage>
</organism>
<comment type="caution">
    <text evidence="3">The sequence shown here is derived from an EMBL/GenBank/DDBJ whole genome shotgun (WGS) entry which is preliminary data.</text>
</comment>
<evidence type="ECO:0000313" key="3">
    <source>
        <dbReference type="EMBL" id="KAJ4392927.1"/>
    </source>
</evidence>
<feature type="signal peptide" evidence="1">
    <location>
        <begin position="1"/>
        <end position="19"/>
    </location>
</feature>
<dbReference type="InterPro" id="IPR000757">
    <property type="entry name" value="Beta-glucanase-like"/>
</dbReference>
<name>A0A9W8YUR1_9PEZI</name>
<dbReference type="OrthoDB" id="25131at2759"/>
<dbReference type="PROSITE" id="PS51762">
    <property type="entry name" value="GH16_2"/>
    <property type="match status" value="1"/>
</dbReference>
<evidence type="ECO:0000256" key="1">
    <source>
        <dbReference type="SAM" id="SignalP"/>
    </source>
</evidence>
<reference evidence="3" key="1">
    <citation type="submission" date="2022-10" db="EMBL/GenBank/DDBJ databases">
        <title>Tapping the CABI collections for fungal endophytes: first genome assemblies for Collariella, Neodidymelliopsis, Ascochyta clinopodiicola, Didymella pomorum, Didymosphaeria variabile, Neocosmospora piperis and Neocucurbitaria cava.</title>
        <authorList>
            <person name="Hill R."/>
        </authorList>
    </citation>
    <scope>NUCLEOTIDE SEQUENCE</scope>
    <source>
        <strain evidence="3">IMI 355082</strain>
    </source>
</reference>
<dbReference type="Gene3D" id="2.60.120.200">
    <property type="match status" value="1"/>
</dbReference>
<dbReference type="Proteomes" id="UP001140453">
    <property type="component" value="Unassembled WGS sequence"/>
</dbReference>
<dbReference type="PANTHER" id="PTHR38121:SF2">
    <property type="entry name" value="ACYLTRANSFERASE 3 DOMAIN-CONTAINING PROTEIN"/>
    <property type="match status" value="1"/>
</dbReference>
<evidence type="ECO:0000259" key="2">
    <source>
        <dbReference type="PROSITE" id="PS51762"/>
    </source>
</evidence>
<dbReference type="CDD" id="cd00413">
    <property type="entry name" value="Glyco_hydrolase_16"/>
    <property type="match status" value="1"/>
</dbReference>
<gene>
    <name evidence="3" type="ORF">N0V93_002131</name>
</gene>